<feature type="region of interest" description="Disordered" evidence="1">
    <location>
        <begin position="879"/>
        <end position="970"/>
    </location>
</feature>
<feature type="compositionally biased region" description="Low complexity" evidence="1">
    <location>
        <begin position="894"/>
        <end position="918"/>
    </location>
</feature>
<feature type="region of interest" description="Disordered" evidence="1">
    <location>
        <begin position="165"/>
        <end position="234"/>
    </location>
</feature>
<dbReference type="PANTHER" id="PTHR15615:SF27">
    <property type="entry name" value="PHO85 CYCLIN CLG1"/>
    <property type="match status" value="1"/>
</dbReference>
<feature type="compositionally biased region" description="Low complexity" evidence="1">
    <location>
        <begin position="27"/>
        <end position="42"/>
    </location>
</feature>
<dbReference type="InterPro" id="IPR013922">
    <property type="entry name" value="Cyclin_PHO80-like"/>
</dbReference>
<name>A0A0C3Q958_9AGAM</name>
<keyword evidence="3" id="KW-1185">Reference proteome</keyword>
<evidence type="ECO:0000313" key="3">
    <source>
        <dbReference type="Proteomes" id="UP000054248"/>
    </source>
</evidence>
<dbReference type="STRING" id="1051891.A0A0C3Q958"/>
<dbReference type="GO" id="GO:0016538">
    <property type="term" value="F:cyclin-dependent protein serine/threonine kinase regulator activity"/>
    <property type="evidence" value="ECO:0007669"/>
    <property type="project" value="TreeGrafter"/>
</dbReference>
<proteinExistence type="predicted"/>
<dbReference type="Pfam" id="PF08613">
    <property type="entry name" value="Cyclin"/>
    <property type="match status" value="1"/>
</dbReference>
<feature type="compositionally biased region" description="Polar residues" evidence="1">
    <location>
        <begin position="182"/>
        <end position="234"/>
    </location>
</feature>
<dbReference type="CDD" id="cd20557">
    <property type="entry name" value="CYCLIN_ScPCL1-like"/>
    <property type="match status" value="1"/>
</dbReference>
<dbReference type="InterPro" id="IPR036915">
    <property type="entry name" value="Cyclin-like_sf"/>
</dbReference>
<feature type="compositionally biased region" description="Pro residues" evidence="1">
    <location>
        <begin position="274"/>
        <end position="287"/>
    </location>
</feature>
<evidence type="ECO:0008006" key="4">
    <source>
        <dbReference type="Google" id="ProtNLM"/>
    </source>
</evidence>
<feature type="region of interest" description="Disordered" evidence="1">
    <location>
        <begin position="262"/>
        <end position="294"/>
    </location>
</feature>
<evidence type="ECO:0000256" key="1">
    <source>
        <dbReference type="SAM" id="MobiDB-lite"/>
    </source>
</evidence>
<reference evidence="3" key="2">
    <citation type="submission" date="2015-01" db="EMBL/GenBank/DDBJ databases">
        <title>Evolutionary Origins and Diversification of the Mycorrhizal Mutualists.</title>
        <authorList>
            <consortium name="DOE Joint Genome Institute"/>
            <consortium name="Mycorrhizal Genomics Consortium"/>
            <person name="Kohler A."/>
            <person name="Kuo A."/>
            <person name="Nagy L.G."/>
            <person name="Floudas D."/>
            <person name="Copeland A."/>
            <person name="Barry K.W."/>
            <person name="Cichocki N."/>
            <person name="Veneault-Fourrey C."/>
            <person name="LaButti K."/>
            <person name="Lindquist E.A."/>
            <person name="Lipzen A."/>
            <person name="Lundell T."/>
            <person name="Morin E."/>
            <person name="Murat C."/>
            <person name="Riley R."/>
            <person name="Ohm R."/>
            <person name="Sun H."/>
            <person name="Tunlid A."/>
            <person name="Henrissat B."/>
            <person name="Grigoriev I.V."/>
            <person name="Hibbett D.S."/>
            <person name="Martin F."/>
        </authorList>
    </citation>
    <scope>NUCLEOTIDE SEQUENCE [LARGE SCALE GENOMIC DNA]</scope>
    <source>
        <strain evidence="3">MUT 4182</strain>
    </source>
</reference>
<feature type="compositionally biased region" description="Low complexity" evidence="1">
    <location>
        <begin position="605"/>
        <end position="621"/>
    </location>
</feature>
<dbReference type="OrthoDB" id="244495at2759"/>
<protein>
    <recommendedName>
        <fullName evidence="4">Cyclin-like domain-containing protein</fullName>
    </recommendedName>
</protein>
<feature type="region of interest" description="Disordered" evidence="1">
    <location>
        <begin position="605"/>
        <end position="661"/>
    </location>
</feature>
<dbReference type="EMBL" id="KN823175">
    <property type="protein sequence ID" value="KIO20404.1"/>
    <property type="molecule type" value="Genomic_DNA"/>
</dbReference>
<dbReference type="AlphaFoldDB" id="A0A0C3Q958"/>
<evidence type="ECO:0000313" key="2">
    <source>
        <dbReference type="EMBL" id="KIO20404.1"/>
    </source>
</evidence>
<accession>A0A0C3Q958</accession>
<feature type="compositionally biased region" description="Polar residues" evidence="1">
    <location>
        <begin position="65"/>
        <end position="91"/>
    </location>
</feature>
<sequence>MAFADAASRLSTLSIPTTIFHNCHSYSAASSPASSPPTSSTATRRRAGPSQYTPPDDSSSSSSSAYSTTGAFTTMPYAQQEPQARHQLQQPYPSPPPTMQAFQHSLPPPHQQQLPPLSSIVPQSSPFTSSHHRLQQQQRVRTKSSGAAVVRQHLPAVQPMLQADRSSHHTSAFAYPSYGQPGPSSQANGLAKASSSTMTTPSNRSVNEQQARMVNGRQQQHLVPTNHTPESGRTSRIANFVAHNTSAMICYIWFADPRPLTPSSDNPPSTSSPSDPPSSNPYSPSFPAPQSNPTSARLQFCPTKQFVDFMHTLLTTTQVSQGVIVLSLCYIFRLKRQNPGIVAQPGSELRLAVVGLMLANKFLDDNTYTNLTWSQIAKIPLADINNMEREFLGGLGHQLFIDQKAYEGWLLMLNGLMWAKERAYDGWRRMMYGSAQAATLVSSTERGRNGASLALAQATPNHRPHIHALPRARSTSPIPTTAPASAFPFTFTLPPLQQPSSNPFSAATTPTRPHAQHYYQLPHVQPQTQLQPPPIPTATRPTTAGSKRTLGDASFSPDLKPPPAKRPLSGSFAALADYAMSVVQQQQQPRPAATLQPSYVATTAYHPQQQQHHHQTAQPAPSSYRIPSASEMLGIESHSTASSDDSRASSGAAEMPSSSMVTIGGNGYADGSGELRAALNRMSLEPAAVRGQQDMVMVKQEEIDEVDEDDEDEEDVKEEDEDMMPPHVRGESVVEHLIAPYQADEKMVLRGLPQYLTYHTLAASPSGMVDNRQQAQQQVPAQSQAVVIPPPASAQEAHHHAFGARDRGKTITRVQVNNYPVQHIQPPYMPVNSAANSAAYSIAPAGRTASYAHLGSRSARTSPTGLGFGSGVRGSFVGGMDTDSYAPRHVSQPQRQVSGMQRVQQQQPSYPTAQQASSTVPSVSGAGHPRLPPLQTQHIIPPPATMATTTSSNNHYHQPSHSHYASSPYANNHHAAAPAAASYVNNQPQGNFANAGPPGYQWPTNGSNGFFAGAAAPNGSSQGGNNGYSAPTAAAVATPVHPFGDHHHYAPQSSHYGHQQDARWGYQQTQHLAQGQQAM</sequence>
<dbReference type="GO" id="GO:0005634">
    <property type="term" value="C:nucleus"/>
    <property type="evidence" value="ECO:0007669"/>
    <property type="project" value="TreeGrafter"/>
</dbReference>
<reference evidence="2 3" key="1">
    <citation type="submission" date="2014-04" db="EMBL/GenBank/DDBJ databases">
        <authorList>
            <consortium name="DOE Joint Genome Institute"/>
            <person name="Kuo A."/>
            <person name="Girlanda M."/>
            <person name="Perotto S."/>
            <person name="Kohler A."/>
            <person name="Nagy L.G."/>
            <person name="Floudas D."/>
            <person name="Copeland A."/>
            <person name="Barry K.W."/>
            <person name="Cichocki N."/>
            <person name="Veneault-Fourrey C."/>
            <person name="LaButti K."/>
            <person name="Lindquist E.A."/>
            <person name="Lipzen A."/>
            <person name="Lundell T."/>
            <person name="Morin E."/>
            <person name="Murat C."/>
            <person name="Sun H."/>
            <person name="Tunlid A."/>
            <person name="Henrissat B."/>
            <person name="Grigoriev I.V."/>
            <person name="Hibbett D.S."/>
            <person name="Martin F."/>
            <person name="Nordberg H.P."/>
            <person name="Cantor M.N."/>
            <person name="Hua S.X."/>
        </authorList>
    </citation>
    <scope>NUCLEOTIDE SEQUENCE [LARGE SCALE GENOMIC DNA]</scope>
    <source>
        <strain evidence="2 3">MUT 4182</strain>
    </source>
</reference>
<feature type="compositionally biased region" description="Polar residues" evidence="1">
    <location>
        <begin position="120"/>
        <end position="145"/>
    </location>
</feature>
<feature type="compositionally biased region" description="Acidic residues" evidence="1">
    <location>
        <begin position="704"/>
        <end position="723"/>
    </location>
</feature>
<feature type="region of interest" description="Disordered" evidence="1">
    <location>
        <begin position="523"/>
        <end position="568"/>
    </location>
</feature>
<gene>
    <name evidence="2" type="ORF">M407DRAFT_29933</name>
</gene>
<feature type="compositionally biased region" description="Low complexity" evidence="1">
    <location>
        <begin position="262"/>
        <end position="273"/>
    </location>
</feature>
<dbReference type="GO" id="GO:0000307">
    <property type="term" value="C:cyclin-dependent protein kinase holoenzyme complex"/>
    <property type="evidence" value="ECO:0007669"/>
    <property type="project" value="TreeGrafter"/>
</dbReference>
<feature type="region of interest" description="Disordered" evidence="1">
    <location>
        <begin position="704"/>
        <end position="724"/>
    </location>
</feature>
<dbReference type="Proteomes" id="UP000054248">
    <property type="component" value="Unassembled WGS sequence"/>
</dbReference>
<dbReference type="HOGENOM" id="CLU_286404_0_0_1"/>
<feature type="compositionally biased region" description="Low complexity" evidence="1">
    <location>
        <begin position="637"/>
        <end position="653"/>
    </location>
</feature>
<dbReference type="GO" id="GO:0019901">
    <property type="term" value="F:protein kinase binding"/>
    <property type="evidence" value="ECO:0007669"/>
    <property type="project" value="InterPro"/>
</dbReference>
<dbReference type="PANTHER" id="PTHR15615">
    <property type="match status" value="1"/>
</dbReference>
<organism evidence="2 3">
    <name type="scientific">Tulasnella calospora MUT 4182</name>
    <dbReference type="NCBI Taxonomy" id="1051891"/>
    <lineage>
        <taxon>Eukaryota</taxon>
        <taxon>Fungi</taxon>
        <taxon>Dikarya</taxon>
        <taxon>Basidiomycota</taxon>
        <taxon>Agaricomycotina</taxon>
        <taxon>Agaricomycetes</taxon>
        <taxon>Cantharellales</taxon>
        <taxon>Tulasnellaceae</taxon>
        <taxon>Tulasnella</taxon>
    </lineage>
</organism>
<dbReference type="SUPFAM" id="SSF47954">
    <property type="entry name" value="Cyclin-like"/>
    <property type="match status" value="1"/>
</dbReference>
<dbReference type="Gene3D" id="1.10.472.10">
    <property type="entry name" value="Cyclin-like"/>
    <property type="match status" value="1"/>
</dbReference>
<feature type="region of interest" description="Disordered" evidence="1">
    <location>
        <begin position="26"/>
        <end position="145"/>
    </location>
</feature>
<feature type="compositionally biased region" description="Polar residues" evidence="1">
    <location>
        <begin position="951"/>
        <end position="964"/>
    </location>
</feature>